<evidence type="ECO:0000313" key="14">
    <source>
        <dbReference type="Proteomes" id="UP001159042"/>
    </source>
</evidence>
<accession>A0AAV8WG64</accession>
<protein>
    <recommendedName>
        <fullName evidence="12">Bms1-type G domain-containing protein</fullName>
    </recommendedName>
</protein>
<keyword evidence="14" id="KW-1185">Reference proteome</keyword>
<dbReference type="GO" id="GO:0005524">
    <property type="term" value="F:ATP binding"/>
    <property type="evidence" value="ECO:0007669"/>
    <property type="project" value="UniProtKB-KW"/>
</dbReference>
<dbReference type="Gene3D" id="3.40.50.300">
    <property type="entry name" value="P-loop containing nucleotide triphosphate hydrolases"/>
    <property type="match status" value="1"/>
</dbReference>
<dbReference type="GO" id="GO:0032040">
    <property type="term" value="C:small-subunit processome"/>
    <property type="evidence" value="ECO:0007669"/>
    <property type="project" value="UniProtKB-ARBA"/>
</dbReference>
<dbReference type="GO" id="GO:0000462">
    <property type="term" value="P:maturation of SSU-rRNA from tricistronic rRNA transcript (SSU-rRNA, 5.8S rRNA, LSU-rRNA)"/>
    <property type="evidence" value="ECO:0007669"/>
    <property type="project" value="TreeGrafter"/>
</dbReference>
<keyword evidence="8" id="KW-0539">Nucleus</keyword>
<dbReference type="PANTHER" id="PTHR12858">
    <property type="entry name" value="RIBOSOME BIOGENESIS PROTEIN"/>
    <property type="match status" value="1"/>
</dbReference>
<evidence type="ECO:0000256" key="11">
    <source>
        <dbReference type="SAM" id="MobiDB-lite"/>
    </source>
</evidence>
<dbReference type="Proteomes" id="UP001159042">
    <property type="component" value="Unassembled WGS sequence"/>
</dbReference>
<feature type="compositionally biased region" description="Acidic residues" evidence="11">
    <location>
        <begin position="539"/>
        <end position="574"/>
    </location>
</feature>
<dbReference type="GO" id="GO:0034511">
    <property type="term" value="F:U3 snoRNA binding"/>
    <property type="evidence" value="ECO:0007669"/>
    <property type="project" value="TreeGrafter"/>
</dbReference>
<dbReference type="GO" id="GO:0000479">
    <property type="term" value="P:endonucleolytic cleavage of tricistronic rRNA transcript (SSU-rRNA, 5.8S rRNA, LSU-rRNA)"/>
    <property type="evidence" value="ECO:0007669"/>
    <property type="project" value="TreeGrafter"/>
</dbReference>
<comment type="catalytic activity">
    <reaction evidence="9">
        <text>GTP + H2O = GDP + phosphate + H(+)</text>
        <dbReference type="Rhea" id="RHEA:19669"/>
        <dbReference type="ChEBI" id="CHEBI:15377"/>
        <dbReference type="ChEBI" id="CHEBI:15378"/>
        <dbReference type="ChEBI" id="CHEBI:37565"/>
        <dbReference type="ChEBI" id="CHEBI:43474"/>
        <dbReference type="ChEBI" id="CHEBI:58189"/>
    </reaction>
    <physiologicalReaction direction="left-to-right" evidence="9">
        <dbReference type="Rhea" id="RHEA:19670"/>
    </physiologicalReaction>
</comment>
<dbReference type="FunFam" id="3.40.50.300:FF:000105">
    <property type="entry name" value="BMS1 ribosome biogenesis factor"/>
    <property type="match status" value="1"/>
</dbReference>
<keyword evidence="6" id="KW-0067">ATP-binding</keyword>
<dbReference type="GO" id="GO:0005654">
    <property type="term" value="C:nucleoplasm"/>
    <property type="evidence" value="ECO:0007669"/>
    <property type="project" value="UniProtKB-ARBA"/>
</dbReference>
<evidence type="ECO:0000256" key="5">
    <source>
        <dbReference type="ARBA" id="ARBA00022801"/>
    </source>
</evidence>
<evidence type="ECO:0000256" key="4">
    <source>
        <dbReference type="ARBA" id="ARBA00022741"/>
    </source>
</evidence>
<reference evidence="13 14" key="1">
    <citation type="journal article" date="2023" name="Insect Mol. Biol.">
        <title>Genome sequencing provides insights into the evolution of gene families encoding plant cell wall-degrading enzymes in longhorned beetles.</title>
        <authorList>
            <person name="Shin N.R."/>
            <person name="Okamura Y."/>
            <person name="Kirsch R."/>
            <person name="Pauchet Y."/>
        </authorList>
    </citation>
    <scope>NUCLEOTIDE SEQUENCE [LARGE SCALE GENOMIC DNA]</scope>
    <source>
        <strain evidence="13">EAD_L_NR</strain>
    </source>
</reference>
<keyword evidence="7" id="KW-0342">GTP-binding</keyword>
<evidence type="ECO:0000256" key="9">
    <source>
        <dbReference type="ARBA" id="ARBA00049117"/>
    </source>
</evidence>
<comment type="caution">
    <text evidence="13">The sequence shown here is derived from an EMBL/GenBank/DDBJ whole genome shotgun (WGS) entry which is preliminary data.</text>
</comment>
<feature type="compositionally biased region" description="Basic and acidic residues" evidence="11">
    <location>
        <begin position="754"/>
        <end position="765"/>
    </location>
</feature>
<feature type="compositionally biased region" description="Basic and acidic residues" evidence="11">
    <location>
        <begin position="1147"/>
        <end position="1165"/>
    </location>
</feature>
<keyword evidence="2" id="KW-0690">Ribosome biogenesis</keyword>
<dbReference type="GO" id="GO:0003924">
    <property type="term" value="F:GTPase activity"/>
    <property type="evidence" value="ECO:0007669"/>
    <property type="project" value="TreeGrafter"/>
</dbReference>
<feature type="region of interest" description="Disordered" evidence="11">
    <location>
        <begin position="1147"/>
        <end position="1201"/>
    </location>
</feature>
<comment type="subcellular location">
    <subcellularLocation>
        <location evidence="1">Nucleus</location>
        <location evidence="1">Nucleolus</location>
    </subcellularLocation>
</comment>
<organism evidence="13 14">
    <name type="scientific">Exocentrus adspersus</name>
    <dbReference type="NCBI Taxonomy" id="1586481"/>
    <lineage>
        <taxon>Eukaryota</taxon>
        <taxon>Metazoa</taxon>
        <taxon>Ecdysozoa</taxon>
        <taxon>Arthropoda</taxon>
        <taxon>Hexapoda</taxon>
        <taxon>Insecta</taxon>
        <taxon>Pterygota</taxon>
        <taxon>Neoptera</taxon>
        <taxon>Endopterygota</taxon>
        <taxon>Coleoptera</taxon>
        <taxon>Polyphaga</taxon>
        <taxon>Cucujiformia</taxon>
        <taxon>Chrysomeloidea</taxon>
        <taxon>Cerambycidae</taxon>
        <taxon>Lamiinae</taxon>
        <taxon>Acanthocinini</taxon>
        <taxon>Exocentrus</taxon>
    </lineage>
</organism>
<keyword evidence="4" id="KW-0547">Nucleotide-binding</keyword>
<comment type="similarity">
    <text evidence="10">Belongs to the TRAFAC class translation factor GTPase superfamily. Bms1-like GTPase family. BMS1 subfamily.</text>
</comment>
<evidence type="ECO:0000256" key="10">
    <source>
        <dbReference type="ARBA" id="ARBA00061391"/>
    </source>
</evidence>
<dbReference type="AlphaFoldDB" id="A0AAV8WG64"/>
<dbReference type="Pfam" id="PF08142">
    <property type="entry name" value="AARP2CN"/>
    <property type="match status" value="1"/>
</dbReference>
<feature type="compositionally biased region" description="Basic and acidic residues" evidence="11">
    <location>
        <begin position="1182"/>
        <end position="1201"/>
    </location>
</feature>
<dbReference type="EMBL" id="JANEYG010000001">
    <property type="protein sequence ID" value="KAJ8925423.1"/>
    <property type="molecule type" value="Genomic_DNA"/>
</dbReference>
<evidence type="ECO:0000256" key="3">
    <source>
        <dbReference type="ARBA" id="ARBA00022553"/>
    </source>
</evidence>
<dbReference type="Pfam" id="PF04950">
    <property type="entry name" value="RIBIOP_C"/>
    <property type="match status" value="1"/>
</dbReference>
<dbReference type="InterPro" id="IPR030387">
    <property type="entry name" value="G_Bms1/Tsr1_dom"/>
</dbReference>
<dbReference type="GO" id="GO:0030686">
    <property type="term" value="C:90S preribosome"/>
    <property type="evidence" value="ECO:0007669"/>
    <property type="project" value="TreeGrafter"/>
</dbReference>
<dbReference type="SMART" id="SM00785">
    <property type="entry name" value="AARP2CN"/>
    <property type="match status" value="1"/>
</dbReference>
<keyword evidence="5" id="KW-0378">Hydrolase</keyword>
<evidence type="ECO:0000256" key="6">
    <source>
        <dbReference type="ARBA" id="ARBA00022840"/>
    </source>
</evidence>
<feature type="region of interest" description="Disordered" evidence="11">
    <location>
        <begin position="1"/>
        <end position="51"/>
    </location>
</feature>
<dbReference type="PANTHER" id="PTHR12858:SF2">
    <property type="entry name" value="RIBOSOME BIOGENESIS PROTEIN BMS1 HOMOLOG"/>
    <property type="match status" value="1"/>
</dbReference>
<dbReference type="InterPro" id="IPR012948">
    <property type="entry name" value="AARP2CN"/>
</dbReference>
<feature type="region of interest" description="Disordered" evidence="11">
    <location>
        <begin position="480"/>
        <end position="511"/>
    </location>
</feature>
<feature type="region of interest" description="Disordered" evidence="11">
    <location>
        <begin position="734"/>
        <end position="765"/>
    </location>
</feature>
<feature type="compositionally biased region" description="Acidic residues" evidence="11">
    <location>
        <begin position="488"/>
        <end position="505"/>
    </location>
</feature>
<evidence type="ECO:0000256" key="1">
    <source>
        <dbReference type="ARBA" id="ARBA00004604"/>
    </source>
</evidence>
<dbReference type="CDD" id="cd01882">
    <property type="entry name" value="BMS1"/>
    <property type="match status" value="1"/>
</dbReference>
<name>A0AAV8WG64_9CUCU</name>
<sequence length="1201" mass="138338">MEQSEDSPLDKKKSHRDRHSGRKAEKKKKKKDAQNPVLGESSDKQRNPKAFAFNSAIRAERRFRRKQDIETKKQHIPVVDRTPIEPPPILIAVVGPPKVGKSTLIKNLIKNFTRTPLTDIKGPVTVVTGKKRRVTFIECNNDINSMIDLAKVADLVLLLCDASFGFEMEVFEFLNICQVHGMPKIMGVLTHLDMIKNSKTLKTTKKTLKHRFWTEVYPGAKLFYLSGILHGEYLRNEIKNLCRFISVMKFRPLQWRTTHSYLLGDRYEDLTNQELIRQNPKCDRHLSLYGYIRGVPLKKETSVHIAGLGDLKIHNISYLPDPCPLPEQIKKRALIEKEKMIYAPFSGVGGIVYDKDAVYIEVGNLQSRSKNPNDENTAFINSLKETKIPLDVKIAEAKIQLFTGGQQLTAEELEENQLPSTENVLLYAKEKDTKDEDDLTASLENELNELRKQNSSSFHEEKVEDSGRIRRKVVFDTAEDLSYNSSDASEDDEQSGSENEDDQVEEVVSTSFEYTDLRRNKDNEIHLKIKNILKEFESTEAESFENNEETVTGNEEDAMEASSDEAEDSNDDEISDNKEKIYDSNIKWKENLSQKAKESFLDRQKSKRNMMKLVYGIFDSKPSTIEENREEDSNKDEDDKIGGLFKKVSRDQEKVKLNKDSMNVTETSLMLPWGTTTRDWLDPQNKVLVANCFVTGKWKESEDAAELLKLDDANDLSDVDSEIFGDFEDLETGQKFNSTKSNSSKDQTAKRKRSHDEKDEEADRQALAEKKRKLKEKFDAEYDDTEKTSYYDDLKISAEKQAQLNKSVFENMPDEVRVQIEGFRAGMYVRMEFENVPAEFVTNFDPTYPLVIGALNMGEENVGFVNVRIKKHRWYSKILKTSDPLIISLGWRRFQTIPLYSKLEDDLKYREQDFLALQVVDSSQDVVKKLGFRIAATGTVQELDKSTQIMKKLKLIGYPLKIYKKTAFIKGMFNSALEVARFEGARIKTVSGIRGQIKKAVSKPEGCFRATFEDKIQLSDIVFCRTWYKVDVPEFYAPVNTLLLPLDKKNAWRGIRTKGEIKRDEGIKNPINKDSLYTPIERKPKPFKPLVIPQKLQKALPYRDKPKHGVKSSERKRGIDRVAVIHEPHEQKVSTMMKMIKTAYEHKQEKLKKETKERLEKHRQEVAAQEASKGRKLKQKKKEVFRNRSKAQIREQKKGNK</sequence>
<evidence type="ECO:0000256" key="8">
    <source>
        <dbReference type="ARBA" id="ARBA00023242"/>
    </source>
</evidence>
<feature type="domain" description="Bms1-type G" evidence="12">
    <location>
        <begin position="87"/>
        <end position="251"/>
    </location>
</feature>
<dbReference type="PROSITE" id="PS51714">
    <property type="entry name" value="G_BMS1"/>
    <property type="match status" value="1"/>
</dbReference>
<feature type="region of interest" description="Disordered" evidence="11">
    <location>
        <begin position="539"/>
        <end position="576"/>
    </location>
</feature>
<evidence type="ECO:0000313" key="13">
    <source>
        <dbReference type="EMBL" id="KAJ8925423.1"/>
    </source>
</evidence>
<keyword evidence="3" id="KW-0597">Phosphoprotein</keyword>
<dbReference type="InterPro" id="IPR027417">
    <property type="entry name" value="P-loop_NTPase"/>
</dbReference>
<dbReference type="GO" id="GO:0005525">
    <property type="term" value="F:GTP binding"/>
    <property type="evidence" value="ECO:0007669"/>
    <property type="project" value="UniProtKB-KW"/>
</dbReference>
<dbReference type="InterPro" id="IPR007034">
    <property type="entry name" value="BMS1_TSR1_C"/>
</dbReference>
<dbReference type="InterPro" id="IPR037875">
    <property type="entry name" value="Bms1_N"/>
</dbReference>
<evidence type="ECO:0000256" key="2">
    <source>
        <dbReference type="ARBA" id="ARBA00022517"/>
    </source>
</evidence>
<evidence type="ECO:0000259" key="12">
    <source>
        <dbReference type="PROSITE" id="PS51714"/>
    </source>
</evidence>
<gene>
    <name evidence="13" type="ORF">NQ315_009255</name>
</gene>
<proteinExistence type="inferred from homology"/>
<feature type="compositionally biased region" description="Polar residues" evidence="11">
    <location>
        <begin position="734"/>
        <end position="746"/>
    </location>
</feature>
<dbReference type="SUPFAM" id="SSF52540">
    <property type="entry name" value="P-loop containing nucleoside triphosphate hydrolases"/>
    <property type="match status" value="1"/>
</dbReference>
<evidence type="ECO:0000256" key="7">
    <source>
        <dbReference type="ARBA" id="ARBA00023134"/>
    </source>
</evidence>
<dbReference type="InterPro" id="IPR039761">
    <property type="entry name" value="Bms1/Tsr1"/>
</dbReference>
<dbReference type="SMART" id="SM01362">
    <property type="entry name" value="DUF663"/>
    <property type="match status" value="1"/>
</dbReference>
<feature type="compositionally biased region" description="Basic residues" evidence="11">
    <location>
        <begin position="12"/>
        <end position="31"/>
    </location>
</feature>